<dbReference type="RefSeq" id="WP_131924302.1">
    <property type="nucleotide sequence ID" value="NZ_SMAG01000003.1"/>
</dbReference>
<dbReference type="InterPro" id="IPR053170">
    <property type="entry name" value="Transcription_regulator"/>
</dbReference>
<proteinExistence type="predicted"/>
<dbReference type="InterPro" id="IPR007404">
    <property type="entry name" value="YdjM-like"/>
</dbReference>
<dbReference type="PANTHER" id="PTHR40031:SF1">
    <property type="entry name" value="MEMBRANE-BOUND METAL-DEPENDENT HYDROLASE"/>
    <property type="match status" value="1"/>
</dbReference>
<keyword evidence="1" id="KW-1133">Transmembrane helix</keyword>
<protein>
    <submittedName>
        <fullName evidence="2">Inner membrane protein</fullName>
    </submittedName>
</protein>
<reference evidence="2 3" key="1">
    <citation type="submission" date="2019-03" db="EMBL/GenBank/DDBJ databases">
        <title>Genomic Encyclopedia of Type Strains, Phase IV (KMG-IV): sequencing the most valuable type-strain genomes for metagenomic binning, comparative biology and taxonomic classification.</title>
        <authorList>
            <person name="Goeker M."/>
        </authorList>
    </citation>
    <scope>NUCLEOTIDE SEQUENCE [LARGE SCALE GENOMIC DNA]</scope>
    <source>
        <strain evidence="2 3">DSM 45707</strain>
    </source>
</reference>
<evidence type="ECO:0000313" key="2">
    <source>
        <dbReference type="EMBL" id="TCS94926.1"/>
    </source>
</evidence>
<accession>A0A4R3LBN5</accession>
<dbReference type="Proteomes" id="UP000294937">
    <property type="component" value="Unassembled WGS sequence"/>
</dbReference>
<feature type="transmembrane region" description="Helical" evidence="1">
    <location>
        <begin position="126"/>
        <end position="149"/>
    </location>
</feature>
<dbReference type="Pfam" id="PF04307">
    <property type="entry name" value="YdjM"/>
    <property type="match status" value="1"/>
</dbReference>
<dbReference type="PANTHER" id="PTHR40031">
    <property type="entry name" value="HYPOTHETICAL MEMBRANE SPANNING PROTEIN"/>
    <property type="match status" value="1"/>
</dbReference>
<keyword evidence="3" id="KW-1185">Reference proteome</keyword>
<keyword evidence="1" id="KW-0812">Transmembrane</keyword>
<feature type="transmembrane region" description="Helical" evidence="1">
    <location>
        <begin position="161"/>
        <end position="182"/>
    </location>
</feature>
<dbReference type="AlphaFoldDB" id="A0A4R3LBN5"/>
<dbReference type="OrthoDB" id="245523at2"/>
<gene>
    <name evidence="2" type="ORF">EDD58_103351</name>
</gene>
<keyword evidence="1" id="KW-0472">Membrane</keyword>
<evidence type="ECO:0000313" key="3">
    <source>
        <dbReference type="Proteomes" id="UP000294937"/>
    </source>
</evidence>
<sequence>MDTITHGLFGITLYGAINKEHLPVQVKRGLLAVALVGSQTPDIDVIAGFTETGAIMSQMWHRGLTHSIFLVPVWGFLLYWLASWIFKVRDRRFFYYGMLAVFIHDTIDLFNAWGTGYLEPFSSVRLTIGTIPIVDLVFWSIFLIGMIVLKVKKQGASTKVFRVIALAMLLHFSIQTTQGLIIESQAQDRYDQTELAASFIPWHYKVIGKKDDQIEIYSDSLFTEPKLELTLTSNEKSDLTPLFEQNPKAKVLSDWSPFVVIVDNDKHLGIFDPRFYRNGESMLYEYIEKKSVAQE</sequence>
<dbReference type="EMBL" id="SMAG01000003">
    <property type="protein sequence ID" value="TCS94926.1"/>
    <property type="molecule type" value="Genomic_DNA"/>
</dbReference>
<feature type="transmembrane region" description="Helical" evidence="1">
    <location>
        <begin position="66"/>
        <end position="86"/>
    </location>
</feature>
<evidence type="ECO:0000256" key="1">
    <source>
        <dbReference type="SAM" id="Phobius"/>
    </source>
</evidence>
<comment type="caution">
    <text evidence="2">The sequence shown here is derived from an EMBL/GenBank/DDBJ whole genome shotgun (WGS) entry which is preliminary data.</text>
</comment>
<feature type="transmembrane region" description="Helical" evidence="1">
    <location>
        <begin position="93"/>
        <end position="114"/>
    </location>
</feature>
<organism evidence="2 3">
    <name type="scientific">Hazenella coriacea</name>
    <dbReference type="NCBI Taxonomy" id="1179467"/>
    <lineage>
        <taxon>Bacteria</taxon>
        <taxon>Bacillati</taxon>
        <taxon>Bacillota</taxon>
        <taxon>Bacilli</taxon>
        <taxon>Bacillales</taxon>
        <taxon>Thermoactinomycetaceae</taxon>
        <taxon>Hazenella</taxon>
    </lineage>
</organism>
<name>A0A4R3LBN5_9BACL</name>